<dbReference type="InterPro" id="IPR012910">
    <property type="entry name" value="Plug_dom"/>
</dbReference>
<keyword evidence="4 7" id="KW-0812">Transmembrane</keyword>
<keyword evidence="3 7" id="KW-1134">Transmembrane beta strand</keyword>
<protein>
    <submittedName>
        <fullName evidence="9">Fe(3+) dicitrate transport protein</fullName>
    </submittedName>
</protein>
<feature type="domain" description="TonB-dependent receptor plug" evidence="8">
    <location>
        <begin position="122"/>
        <end position="224"/>
    </location>
</feature>
<dbReference type="Pfam" id="PF07715">
    <property type="entry name" value="Plug"/>
    <property type="match status" value="1"/>
</dbReference>
<proteinExistence type="inferred from homology"/>
<reference evidence="10" key="1">
    <citation type="submission" date="2016-10" db="EMBL/GenBank/DDBJ databases">
        <authorList>
            <person name="Varghese N."/>
            <person name="Submissions S."/>
        </authorList>
    </citation>
    <scope>NUCLEOTIDE SEQUENCE [LARGE SCALE GENOMIC DNA]</scope>
    <source>
        <strain evidence="10">Jip14</strain>
    </source>
</reference>
<dbReference type="Gene3D" id="2.170.130.10">
    <property type="entry name" value="TonB-dependent receptor, plug domain"/>
    <property type="match status" value="1"/>
</dbReference>
<gene>
    <name evidence="9" type="ORF">SAMN05421740_1113</name>
</gene>
<dbReference type="GO" id="GO:0033214">
    <property type="term" value="P:siderophore-iron import into cell"/>
    <property type="evidence" value="ECO:0007669"/>
    <property type="project" value="TreeGrafter"/>
</dbReference>
<evidence type="ECO:0000256" key="7">
    <source>
        <dbReference type="PROSITE-ProRule" id="PRU01360"/>
    </source>
</evidence>
<comment type="subcellular location">
    <subcellularLocation>
        <location evidence="1 7">Cell outer membrane</location>
        <topology evidence="1 7">Multi-pass membrane protein</topology>
    </subcellularLocation>
</comment>
<dbReference type="EMBL" id="FNZR01000011">
    <property type="protein sequence ID" value="SEL82932.1"/>
    <property type="molecule type" value="Genomic_DNA"/>
</dbReference>
<keyword evidence="6 7" id="KW-0998">Cell outer membrane</keyword>
<evidence type="ECO:0000313" key="10">
    <source>
        <dbReference type="Proteomes" id="UP000198916"/>
    </source>
</evidence>
<dbReference type="STRING" id="332977.SAMN05421740_1113"/>
<dbReference type="AlphaFoldDB" id="A0A1H7TDH3"/>
<dbReference type="InterPro" id="IPR039426">
    <property type="entry name" value="TonB-dep_rcpt-like"/>
</dbReference>
<dbReference type="Proteomes" id="UP000198916">
    <property type="component" value="Unassembled WGS sequence"/>
</dbReference>
<sequence length="877" mass="97654">MIVLFTFLAARSVGQEKVAVGGRVVRFGSGESLIGAQVAVKDSATPIRTLTVDDGIFSLQVDRGKYTLVVTYLGYEPKELVIDTDEWNSQVTIELATSSVSLNEIIVSESSKSYRSDFKGSNFRISPQEVTNSNPLGTEEILRFVPGVNIVGDMSLSNRPNISIRGSWGRRSEKVLMMEDGSPTAPAPYLAPGTYYNPVSDRVKAIEVYKGADMLRYGPNNMYGAVNYITALPPQKPELRLKLIGGNRNYTTGLLSYGGTWNNVGMLVEGVYKKFDGFLANSSVEMLNLNAKWFATLSKDQSLYFKVSSQFEDNLATLSAQTPLTFKLDPTSNPFDADRFTMRRYGLDIIHKWAVNHTVSLTSKVFASDFSRDWWRQNTSKVRADEALDYLGTSIYNGRYGYLSGRTFGEEDYLMVGRVVGGLESTANSKWTFSVVGLQETLAVGWGNKEEKHQLEVGLKYHRETYRDALIEAGSSRWARSGNPSADLDYYLWSVSSYARNVFRFGQWNVTPIVRFEYINMYRQDVLAVAGDPTIDRAEAKREYNDYPVVLPGVTLDYQLVKGEIFGSIYKGFIAPSKVFGFLVEQDGIITNPLVGQSINMKPEVSLNTEIGWRGGLVANSVDGQLTYFNNTVYNFFVGGRNEVFTKLGEINVQGVELALHVDLLHSAKQRLTWTGNATFLTSKVLSGELEDSDLFGQVIHNHATRQEFLNKINNHREAYALYTLNGQGEAKLDARETFTMDDFDGFTKSVVRLGDGGVKAEAPYTPKVSFSSGLYYDISPFAVGASGHYTGSQFTEFNNFVNESADGSIGKLSSFFTVDVFANYDLLINDRIHFHLFVNGKNITNNIYKASRLNRATGGIFPGGFRQWLVGINMDI</sequence>
<dbReference type="PANTHER" id="PTHR30442:SF0">
    <property type="entry name" value="FE(3+) DICITRATE TRANSPORT PROTEIN FECA"/>
    <property type="match status" value="1"/>
</dbReference>
<dbReference type="InterPro" id="IPR037066">
    <property type="entry name" value="Plug_dom_sf"/>
</dbReference>
<keyword evidence="10" id="KW-1185">Reference proteome</keyword>
<dbReference type="InterPro" id="IPR036942">
    <property type="entry name" value="Beta-barrel_TonB_sf"/>
</dbReference>
<dbReference type="Pfam" id="PF13715">
    <property type="entry name" value="CarbopepD_reg_2"/>
    <property type="match status" value="1"/>
</dbReference>
<dbReference type="Gene3D" id="2.40.170.20">
    <property type="entry name" value="TonB-dependent receptor, beta-barrel domain"/>
    <property type="match status" value="1"/>
</dbReference>
<keyword evidence="2 7" id="KW-0813">Transport</keyword>
<evidence type="ECO:0000256" key="6">
    <source>
        <dbReference type="ARBA" id="ARBA00023237"/>
    </source>
</evidence>
<evidence type="ECO:0000256" key="4">
    <source>
        <dbReference type="ARBA" id="ARBA00022692"/>
    </source>
</evidence>
<dbReference type="Gene3D" id="2.60.40.1120">
    <property type="entry name" value="Carboxypeptidase-like, regulatory domain"/>
    <property type="match status" value="1"/>
</dbReference>
<accession>A0A1H7TDH3</accession>
<evidence type="ECO:0000256" key="5">
    <source>
        <dbReference type="ARBA" id="ARBA00023136"/>
    </source>
</evidence>
<dbReference type="SUPFAM" id="SSF49464">
    <property type="entry name" value="Carboxypeptidase regulatory domain-like"/>
    <property type="match status" value="1"/>
</dbReference>
<evidence type="ECO:0000256" key="2">
    <source>
        <dbReference type="ARBA" id="ARBA00022448"/>
    </source>
</evidence>
<organism evidence="9 10">
    <name type="scientific">Parapedobacter koreensis</name>
    <dbReference type="NCBI Taxonomy" id="332977"/>
    <lineage>
        <taxon>Bacteria</taxon>
        <taxon>Pseudomonadati</taxon>
        <taxon>Bacteroidota</taxon>
        <taxon>Sphingobacteriia</taxon>
        <taxon>Sphingobacteriales</taxon>
        <taxon>Sphingobacteriaceae</taxon>
        <taxon>Parapedobacter</taxon>
    </lineage>
</organism>
<dbReference type="GO" id="GO:0009279">
    <property type="term" value="C:cell outer membrane"/>
    <property type="evidence" value="ECO:0007669"/>
    <property type="project" value="UniProtKB-SubCell"/>
</dbReference>
<dbReference type="PROSITE" id="PS52016">
    <property type="entry name" value="TONB_DEPENDENT_REC_3"/>
    <property type="match status" value="1"/>
</dbReference>
<dbReference type="InterPro" id="IPR008969">
    <property type="entry name" value="CarboxyPept-like_regulatory"/>
</dbReference>
<dbReference type="PANTHER" id="PTHR30442">
    <property type="entry name" value="IRON III DICITRATE TRANSPORT PROTEIN FECA"/>
    <property type="match status" value="1"/>
</dbReference>
<evidence type="ECO:0000259" key="8">
    <source>
        <dbReference type="Pfam" id="PF07715"/>
    </source>
</evidence>
<dbReference type="SUPFAM" id="SSF56935">
    <property type="entry name" value="Porins"/>
    <property type="match status" value="1"/>
</dbReference>
<comment type="similarity">
    <text evidence="7">Belongs to the TonB-dependent receptor family.</text>
</comment>
<name>A0A1H7TDH3_9SPHI</name>
<evidence type="ECO:0000256" key="1">
    <source>
        <dbReference type="ARBA" id="ARBA00004571"/>
    </source>
</evidence>
<evidence type="ECO:0000256" key="3">
    <source>
        <dbReference type="ARBA" id="ARBA00022452"/>
    </source>
</evidence>
<keyword evidence="5 7" id="KW-0472">Membrane</keyword>
<evidence type="ECO:0000313" key="9">
    <source>
        <dbReference type="EMBL" id="SEL82932.1"/>
    </source>
</evidence>